<evidence type="ECO:0000256" key="1">
    <source>
        <dbReference type="SAM" id="MobiDB-lite"/>
    </source>
</evidence>
<keyword evidence="3" id="KW-1185">Reference proteome</keyword>
<name>A0ABP9XHR1_9DEIO</name>
<protein>
    <submittedName>
        <fullName evidence="2">Uncharacterized protein</fullName>
    </submittedName>
</protein>
<organism evidence="2 3">
    <name type="scientific">Deinococcus aluminii</name>
    <dbReference type="NCBI Taxonomy" id="1656885"/>
    <lineage>
        <taxon>Bacteria</taxon>
        <taxon>Thermotogati</taxon>
        <taxon>Deinococcota</taxon>
        <taxon>Deinococci</taxon>
        <taxon>Deinococcales</taxon>
        <taxon>Deinococcaceae</taxon>
        <taxon>Deinococcus</taxon>
    </lineage>
</organism>
<comment type="caution">
    <text evidence="2">The sequence shown here is derived from an EMBL/GenBank/DDBJ whole genome shotgun (WGS) entry which is preliminary data.</text>
</comment>
<dbReference type="EMBL" id="BAABRV010000011">
    <property type="protein sequence ID" value="GAA5534905.1"/>
    <property type="molecule type" value="Genomic_DNA"/>
</dbReference>
<dbReference type="Proteomes" id="UP001404956">
    <property type="component" value="Unassembled WGS sequence"/>
</dbReference>
<evidence type="ECO:0000313" key="2">
    <source>
        <dbReference type="EMBL" id="GAA5534905.1"/>
    </source>
</evidence>
<gene>
    <name evidence="2" type="ORF">Dalu01_03321</name>
</gene>
<accession>A0ABP9XHR1</accession>
<evidence type="ECO:0000313" key="3">
    <source>
        <dbReference type="Proteomes" id="UP001404956"/>
    </source>
</evidence>
<sequence length="107" mass="12162">MRAEWTIRRFKGTRFQTSEIVRCVQKGTRRSSARQRQAALAATRNGWATFEVAPEINEFEPATERKPQVASITPPRRIGKPGGASILVPEGEWGVEEQLREERDRAL</sequence>
<feature type="region of interest" description="Disordered" evidence="1">
    <location>
        <begin position="60"/>
        <end position="91"/>
    </location>
</feature>
<proteinExistence type="predicted"/>
<reference evidence="2 3" key="1">
    <citation type="submission" date="2024-02" db="EMBL/GenBank/DDBJ databases">
        <title>Deinococcus aluminii NBRC 112889.</title>
        <authorList>
            <person name="Ichikawa N."/>
            <person name="Katano-Makiyama Y."/>
            <person name="Hidaka K."/>
        </authorList>
    </citation>
    <scope>NUCLEOTIDE SEQUENCE [LARGE SCALE GENOMIC DNA]</scope>
    <source>
        <strain evidence="2 3">NBRC 112889</strain>
    </source>
</reference>